<evidence type="ECO:0000259" key="2">
    <source>
        <dbReference type="Pfam" id="PF01266"/>
    </source>
</evidence>
<evidence type="ECO:0000313" key="3">
    <source>
        <dbReference type="EMBL" id="MFC6836490.1"/>
    </source>
</evidence>
<organism evidence="3 4">
    <name type="scientific">Halomarina ordinaria</name>
    <dbReference type="NCBI Taxonomy" id="3033939"/>
    <lineage>
        <taxon>Archaea</taxon>
        <taxon>Methanobacteriati</taxon>
        <taxon>Methanobacteriota</taxon>
        <taxon>Stenosarchaea group</taxon>
        <taxon>Halobacteria</taxon>
        <taxon>Halobacteriales</taxon>
        <taxon>Natronomonadaceae</taxon>
        <taxon>Halomarina</taxon>
    </lineage>
</organism>
<dbReference type="Proteomes" id="UP001596406">
    <property type="component" value="Unassembled WGS sequence"/>
</dbReference>
<evidence type="ECO:0000256" key="1">
    <source>
        <dbReference type="ARBA" id="ARBA00023002"/>
    </source>
</evidence>
<dbReference type="EMBL" id="JBHSXM010000001">
    <property type="protein sequence ID" value="MFC6836490.1"/>
    <property type="molecule type" value="Genomic_DNA"/>
</dbReference>
<evidence type="ECO:0000313" key="4">
    <source>
        <dbReference type="Proteomes" id="UP001596406"/>
    </source>
</evidence>
<keyword evidence="1 3" id="KW-0560">Oxidoreductase</keyword>
<protein>
    <submittedName>
        <fullName evidence="3">NAD(P)/FAD-dependent oxidoreductase</fullName>
        <ecNumber evidence="3">1.-.-.-</ecNumber>
    </submittedName>
</protein>
<gene>
    <name evidence="3" type="ORF">ACFQHK_08200</name>
</gene>
<proteinExistence type="predicted"/>
<dbReference type="RefSeq" id="WP_304448174.1">
    <property type="nucleotide sequence ID" value="NZ_JARRAH010000001.1"/>
</dbReference>
<dbReference type="EC" id="1.-.-.-" evidence="3"/>
<reference evidence="3 4" key="1">
    <citation type="journal article" date="2019" name="Int. J. Syst. Evol. Microbiol.">
        <title>The Global Catalogue of Microorganisms (GCM) 10K type strain sequencing project: providing services to taxonomists for standard genome sequencing and annotation.</title>
        <authorList>
            <consortium name="The Broad Institute Genomics Platform"/>
            <consortium name="The Broad Institute Genome Sequencing Center for Infectious Disease"/>
            <person name="Wu L."/>
            <person name="Ma J."/>
        </authorList>
    </citation>
    <scope>NUCLEOTIDE SEQUENCE [LARGE SCALE GENOMIC DNA]</scope>
    <source>
        <strain evidence="3 4">PSRA2</strain>
    </source>
</reference>
<dbReference type="Gene3D" id="3.50.50.60">
    <property type="entry name" value="FAD/NAD(P)-binding domain"/>
    <property type="match status" value="1"/>
</dbReference>
<dbReference type="SUPFAM" id="SSF51905">
    <property type="entry name" value="FAD/NAD(P)-binding domain"/>
    <property type="match status" value="1"/>
</dbReference>
<sequence length="374" mass="39201">MRTAVLGAGAVGVTAAADLAARGASVVVYERGAVAAGSSGRASGLCYDAYADRIDAAVGARALERFRERSDTSGFAFTDCPYVWLARGGDDRRADAIREGVDRMREHGREVSLLDSGALAARFPLLETDDVAVAAVAENAGYVDPAAYTEATADRAREAGAEIRTHTPASLRLDGSPVVSTGHGEESFDAVLVATGAHTGNVLADAGVPVPLKPYRVQALVTRATPLRDDLPMLFDASGGYYLRPYGRGLLVGDGTEPVERDPDDWDRAADDWFVADCADYLATGVGRTFGVDRAWAGLCTATPDGDPLLGECAPGVYVAAGWQGHGFMRAPALGEVAAEQVLGGDGIDHFSPARFDGDEDFDIVEGMDVARDE</sequence>
<dbReference type="AlphaFoldDB" id="A0ABD5U7D7"/>
<dbReference type="Pfam" id="PF01266">
    <property type="entry name" value="DAO"/>
    <property type="match status" value="1"/>
</dbReference>
<comment type="caution">
    <text evidence="3">The sequence shown here is derived from an EMBL/GenBank/DDBJ whole genome shotgun (WGS) entry which is preliminary data.</text>
</comment>
<keyword evidence="4" id="KW-1185">Reference proteome</keyword>
<dbReference type="InterPro" id="IPR006076">
    <property type="entry name" value="FAD-dep_OxRdtase"/>
</dbReference>
<dbReference type="PANTHER" id="PTHR13847:SF287">
    <property type="entry name" value="FAD-DEPENDENT OXIDOREDUCTASE DOMAIN-CONTAINING PROTEIN 1"/>
    <property type="match status" value="1"/>
</dbReference>
<dbReference type="InterPro" id="IPR036188">
    <property type="entry name" value="FAD/NAD-bd_sf"/>
</dbReference>
<dbReference type="PANTHER" id="PTHR13847">
    <property type="entry name" value="SARCOSINE DEHYDROGENASE-RELATED"/>
    <property type="match status" value="1"/>
</dbReference>
<dbReference type="Gene3D" id="3.30.9.10">
    <property type="entry name" value="D-Amino Acid Oxidase, subunit A, domain 2"/>
    <property type="match status" value="1"/>
</dbReference>
<accession>A0ABD5U7D7</accession>
<name>A0ABD5U7D7_9EURY</name>
<dbReference type="GO" id="GO:0016491">
    <property type="term" value="F:oxidoreductase activity"/>
    <property type="evidence" value="ECO:0007669"/>
    <property type="project" value="UniProtKB-KW"/>
</dbReference>
<feature type="domain" description="FAD dependent oxidoreductase" evidence="2">
    <location>
        <begin position="3"/>
        <end position="340"/>
    </location>
</feature>